<accession>A0A9W9QRC5</accession>
<evidence type="ECO:0000313" key="2">
    <source>
        <dbReference type="EMBL" id="KAJ5339758.1"/>
    </source>
</evidence>
<reference evidence="2" key="1">
    <citation type="submission" date="2022-12" db="EMBL/GenBank/DDBJ databases">
        <authorList>
            <person name="Petersen C."/>
        </authorList>
    </citation>
    <scope>NUCLEOTIDE SEQUENCE</scope>
    <source>
        <strain evidence="2">IBT 35673</strain>
    </source>
</reference>
<evidence type="ECO:0000256" key="1">
    <source>
        <dbReference type="SAM" id="MobiDB-lite"/>
    </source>
</evidence>
<feature type="compositionally biased region" description="Polar residues" evidence="1">
    <location>
        <begin position="94"/>
        <end position="109"/>
    </location>
</feature>
<dbReference type="AlphaFoldDB" id="A0A9W9QRC5"/>
<proteinExistence type="predicted"/>
<protein>
    <submittedName>
        <fullName evidence="2">Uncharacterized protein</fullName>
    </submittedName>
</protein>
<reference evidence="2" key="2">
    <citation type="journal article" date="2023" name="IMA Fungus">
        <title>Comparative genomic study of the Penicillium genus elucidates a diverse pangenome and 15 lateral gene transfer events.</title>
        <authorList>
            <person name="Petersen C."/>
            <person name="Sorensen T."/>
            <person name="Nielsen M.R."/>
            <person name="Sondergaard T.E."/>
            <person name="Sorensen J.L."/>
            <person name="Fitzpatrick D.A."/>
            <person name="Frisvad J.C."/>
            <person name="Nielsen K.L."/>
        </authorList>
    </citation>
    <scope>NUCLEOTIDE SEQUENCE</scope>
    <source>
        <strain evidence="2">IBT 35673</strain>
    </source>
</reference>
<dbReference type="OrthoDB" id="4508069at2759"/>
<gene>
    <name evidence="2" type="ORF">N7452_006486</name>
</gene>
<name>A0A9W9QRC5_PENBR</name>
<sequence length="123" mass="13794">MDTQRIAKERESIAYTALPLNDPTPFDSICAIPYSDTPLKAASSPVPPSYNDVSGPVIIDKDGKPQFLTPEQEVERQHRLETAVREKMLGLPRTTTFEWHQGPSSSVSEELQLPPYTPKEEKE</sequence>
<dbReference type="EMBL" id="JAPZBQ010000003">
    <property type="protein sequence ID" value="KAJ5339758.1"/>
    <property type="molecule type" value="Genomic_DNA"/>
</dbReference>
<organism evidence="2 3">
    <name type="scientific">Penicillium brevicompactum</name>
    <dbReference type="NCBI Taxonomy" id="5074"/>
    <lineage>
        <taxon>Eukaryota</taxon>
        <taxon>Fungi</taxon>
        <taxon>Dikarya</taxon>
        <taxon>Ascomycota</taxon>
        <taxon>Pezizomycotina</taxon>
        <taxon>Eurotiomycetes</taxon>
        <taxon>Eurotiomycetidae</taxon>
        <taxon>Eurotiales</taxon>
        <taxon>Aspergillaceae</taxon>
        <taxon>Penicillium</taxon>
    </lineage>
</organism>
<feature type="region of interest" description="Disordered" evidence="1">
    <location>
        <begin position="94"/>
        <end position="123"/>
    </location>
</feature>
<dbReference type="Proteomes" id="UP001147695">
    <property type="component" value="Unassembled WGS sequence"/>
</dbReference>
<evidence type="ECO:0000313" key="3">
    <source>
        <dbReference type="Proteomes" id="UP001147695"/>
    </source>
</evidence>
<comment type="caution">
    <text evidence="2">The sequence shown here is derived from an EMBL/GenBank/DDBJ whole genome shotgun (WGS) entry which is preliminary data.</text>
</comment>